<gene>
    <name evidence="2" type="ORF">SCUD_LOCUS19363</name>
</gene>
<organism evidence="4">
    <name type="scientific">Schistosoma curassoni</name>
    <dbReference type="NCBI Taxonomy" id="6186"/>
    <lineage>
        <taxon>Eukaryota</taxon>
        <taxon>Metazoa</taxon>
        <taxon>Spiralia</taxon>
        <taxon>Lophotrochozoa</taxon>
        <taxon>Platyhelminthes</taxon>
        <taxon>Trematoda</taxon>
        <taxon>Digenea</taxon>
        <taxon>Strigeidida</taxon>
        <taxon>Schistosomatoidea</taxon>
        <taxon>Schistosomatidae</taxon>
        <taxon>Schistosoma</taxon>
    </lineage>
</organism>
<feature type="region of interest" description="Disordered" evidence="1">
    <location>
        <begin position="128"/>
        <end position="192"/>
    </location>
</feature>
<keyword evidence="3" id="KW-1185">Reference proteome</keyword>
<accession>A0A183KWB9</accession>
<name>A0A183KWB9_9TREM</name>
<sequence length="192" mass="22239">MSWICTAEESRKRTKRSSIASRCEVTDRQSKTGISTIEENLQIKTTVCQPTSKSQFSIQISTQFYYETHHPEHTSVYLQLSTQYTSDQLAGHYQQQLTVGENKSDPSGGRHHEEVLGVDRTHIEESTQLHHKAIPHMESSRSKEETKTREYITSRNGERHEKNEQELDRTRKEDSEQSGLENAGCWPLLYRE</sequence>
<evidence type="ECO:0000256" key="1">
    <source>
        <dbReference type="SAM" id="MobiDB-lite"/>
    </source>
</evidence>
<reference evidence="4" key="1">
    <citation type="submission" date="2016-06" db="UniProtKB">
        <authorList>
            <consortium name="WormBaseParasite"/>
        </authorList>
    </citation>
    <scope>IDENTIFICATION</scope>
</reference>
<evidence type="ECO:0000313" key="3">
    <source>
        <dbReference type="Proteomes" id="UP000279833"/>
    </source>
</evidence>
<dbReference type="WBParaSite" id="SCUD_0001936601-mRNA-1">
    <property type="protein sequence ID" value="SCUD_0001936601-mRNA-1"/>
    <property type="gene ID" value="SCUD_0001936601"/>
</dbReference>
<dbReference type="EMBL" id="UZAK01042366">
    <property type="protein sequence ID" value="VDP68868.1"/>
    <property type="molecule type" value="Genomic_DNA"/>
</dbReference>
<dbReference type="Proteomes" id="UP000279833">
    <property type="component" value="Unassembled WGS sequence"/>
</dbReference>
<proteinExistence type="predicted"/>
<feature type="compositionally biased region" description="Basic and acidic residues" evidence="1">
    <location>
        <begin position="138"/>
        <end position="175"/>
    </location>
</feature>
<evidence type="ECO:0000313" key="4">
    <source>
        <dbReference type="WBParaSite" id="SCUD_0001936601-mRNA-1"/>
    </source>
</evidence>
<protein>
    <submittedName>
        <fullName evidence="2 4">Uncharacterized protein</fullName>
    </submittedName>
</protein>
<reference evidence="2 3" key="2">
    <citation type="submission" date="2018-11" db="EMBL/GenBank/DDBJ databases">
        <authorList>
            <consortium name="Pathogen Informatics"/>
        </authorList>
    </citation>
    <scope>NUCLEOTIDE SEQUENCE [LARGE SCALE GENOMIC DNA]</scope>
    <source>
        <strain evidence="2">Dakar</strain>
        <strain evidence="3">Dakar, Senegal</strain>
    </source>
</reference>
<dbReference type="AlphaFoldDB" id="A0A183KWB9"/>
<evidence type="ECO:0000313" key="2">
    <source>
        <dbReference type="EMBL" id="VDP68868.1"/>
    </source>
</evidence>